<organism evidence="17 18">
    <name type="scientific">Anabas testudineus</name>
    <name type="common">Climbing perch</name>
    <name type="synonym">Anthias testudineus</name>
    <dbReference type="NCBI Taxonomy" id="64144"/>
    <lineage>
        <taxon>Eukaryota</taxon>
        <taxon>Metazoa</taxon>
        <taxon>Chordata</taxon>
        <taxon>Craniata</taxon>
        <taxon>Vertebrata</taxon>
        <taxon>Euteleostomi</taxon>
        <taxon>Actinopterygii</taxon>
        <taxon>Neopterygii</taxon>
        <taxon>Teleostei</taxon>
        <taxon>Neoteleostei</taxon>
        <taxon>Acanthomorphata</taxon>
        <taxon>Anabantaria</taxon>
        <taxon>Anabantiformes</taxon>
        <taxon>Anabantoidei</taxon>
        <taxon>Anabantidae</taxon>
        <taxon>Anabas</taxon>
    </lineage>
</organism>
<dbReference type="Ensembl" id="ENSATET00000049375.1">
    <property type="protein sequence ID" value="ENSATEP00000060026.1"/>
    <property type="gene ID" value="ENSATEG00000017973.3"/>
</dbReference>
<evidence type="ECO:0000256" key="13">
    <source>
        <dbReference type="PROSITE-ProRule" id="PRU00221"/>
    </source>
</evidence>
<dbReference type="FunFam" id="2.130.10.10:FF:000141">
    <property type="entry name" value="Pleckstrin homology domain interacting protein"/>
    <property type="match status" value="1"/>
</dbReference>
<dbReference type="FunFam" id="2.130.10.10:FF:000222">
    <property type="entry name" value="Bromodomain and WD repeat domain containing 3"/>
    <property type="match status" value="1"/>
</dbReference>
<dbReference type="CDD" id="cd00200">
    <property type="entry name" value="WD40"/>
    <property type="match status" value="1"/>
</dbReference>
<evidence type="ECO:0000256" key="11">
    <source>
        <dbReference type="ARBA" id="ARBA00081767"/>
    </source>
</evidence>
<dbReference type="PROSITE" id="PS50014">
    <property type="entry name" value="BROMODOMAIN_2"/>
    <property type="match status" value="2"/>
</dbReference>
<dbReference type="FunFam" id="1.20.920.10:FF:000017">
    <property type="entry name" value="Bromodomain and WD repeat domain containing 1"/>
    <property type="match status" value="1"/>
</dbReference>
<evidence type="ECO:0000256" key="1">
    <source>
        <dbReference type="ARBA" id="ARBA00022499"/>
    </source>
</evidence>
<protein>
    <recommendedName>
        <fullName evidence="9">PH-interacting protein</fullName>
    </recommendedName>
    <alternativeName>
        <fullName evidence="11">IRS-1 PH domain-binding protein</fullName>
    </alternativeName>
    <alternativeName>
        <fullName evidence="10">WD repeat-containing protein 11</fullName>
    </alternativeName>
</protein>
<dbReference type="PANTHER" id="PTHR16266">
    <property type="entry name" value="WD REPEAT DOMAIN 9"/>
    <property type="match status" value="1"/>
</dbReference>
<evidence type="ECO:0000256" key="12">
    <source>
        <dbReference type="PROSITE-ProRule" id="PRU00035"/>
    </source>
</evidence>
<dbReference type="Pfam" id="PF25313">
    <property type="entry name" value="BRWD_AD"/>
    <property type="match status" value="1"/>
</dbReference>
<feature type="repeat" description="WD" evidence="13">
    <location>
        <begin position="147"/>
        <end position="188"/>
    </location>
</feature>
<dbReference type="InterPro" id="IPR036322">
    <property type="entry name" value="WD40_repeat_dom_sf"/>
</dbReference>
<evidence type="ECO:0000256" key="9">
    <source>
        <dbReference type="ARBA" id="ARBA00069235"/>
    </source>
</evidence>
<evidence type="ECO:0000256" key="7">
    <source>
        <dbReference type="ARBA" id="ARBA00023117"/>
    </source>
</evidence>
<reference evidence="17" key="2">
    <citation type="submission" date="2025-08" db="UniProtKB">
        <authorList>
            <consortium name="Ensembl"/>
        </authorList>
    </citation>
    <scope>IDENTIFICATION</scope>
</reference>
<dbReference type="InterPro" id="IPR052060">
    <property type="entry name" value="Bromo_WD_repeat"/>
</dbReference>
<dbReference type="InterPro" id="IPR036427">
    <property type="entry name" value="Bromodomain-like_sf"/>
</dbReference>
<evidence type="ECO:0000256" key="15">
    <source>
        <dbReference type="SAM" id="SignalP"/>
    </source>
</evidence>
<dbReference type="Proteomes" id="UP000265040">
    <property type="component" value="Chromosome 24"/>
</dbReference>
<dbReference type="SMART" id="SM00297">
    <property type="entry name" value="BROMO"/>
    <property type="match status" value="2"/>
</dbReference>
<dbReference type="PANTHER" id="PTHR16266:SF4">
    <property type="entry name" value="PH-INTERACTING PROTEIN"/>
    <property type="match status" value="1"/>
</dbReference>
<keyword evidence="7 12" id="KW-0103">Bromodomain</keyword>
<feature type="compositionally biased region" description="Low complexity" evidence="14">
    <location>
        <begin position="632"/>
        <end position="643"/>
    </location>
</feature>
<feature type="compositionally biased region" description="Polar residues" evidence="14">
    <location>
        <begin position="1661"/>
        <end position="1670"/>
    </location>
</feature>
<dbReference type="GO" id="GO:0045893">
    <property type="term" value="P:positive regulation of DNA-templated transcription"/>
    <property type="evidence" value="ECO:0007669"/>
    <property type="project" value="UniProtKB-ARBA"/>
</dbReference>
<dbReference type="Pfam" id="PF00400">
    <property type="entry name" value="WD40"/>
    <property type="match status" value="5"/>
</dbReference>
<keyword evidence="3 13" id="KW-0853">WD repeat</keyword>
<dbReference type="GO" id="GO:0005634">
    <property type="term" value="C:nucleus"/>
    <property type="evidence" value="ECO:0007669"/>
    <property type="project" value="TreeGrafter"/>
</dbReference>
<feature type="compositionally biased region" description="Basic and acidic residues" evidence="14">
    <location>
        <begin position="836"/>
        <end position="857"/>
    </location>
</feature>
<keyword evidence="2" id="KW-0597">Phosphoprotein</keyword>
<evidence type="ECO:0000259" key="16">
    <source>
        <dbReference type="PROSITE" id="PS50014"/>
    </source>
</evidence>
<comment type="function">
    <text evidence="8">Probable regulator of the insulin and insulin-like growth factor signaling pathways. Stimulates cell proliferation through regulation of cyclin transcription and has an anti-apoptotic activity through AKT1 phosphorylation and activation. Plays a role in the regulation of cell morphology and cytoskeletal organization.</text>
</comment>
<feature type="compositionally biased region" description="Basic residues" evidence="14">
    <location>
        <begin position="1381"/>
        <end position="1390"/>
    </location>
</feature>
<dbReference type="SUPFAM" id="SSF47370">
    <property type="entry name" value="Bromodomain"/>
    <property type="match status" value="2"/>
</dbReference>
<dbReference type="Gene3D" id="1.20.920.10">
    <property type="entry name" value="Bromodomain-like"/>
    <property type="match status" value="2"/>
</dbReference>
<feature type="chain" id="PRO_5030555171" description="PH-interacting protein" evidence="15">
    <location>
        <begin position="27"/>
        <end position="1687"/>
    </location>
</feature>
<feature type="repeat" description="WD" evidence="13">
    <location>
        <begin position="396"/>
        <end position="430"/>
    </location>
</feature>
<reference evidence="17" key="1">
    <citation type="submission" date="2021-04" db="EMBL/GenBank/DDBJ databases">
        <authorList>
            <consortium name="Wellcome Sanger Institute Data Sharing"/>
        </authorList>
    </citation>
    <scope>NUCLEOTIDE SEQUENCE [LARGE SCALE GENOMIC DNA]</scope>
</reference>
<evidence type="ECO:0000256" key="10">
    <source>
        <dbReference type="ARBA" id="ARBA00075662"/>
    </source>
</evidence>
<keyword evidence="18" id="KW-1185">Reference proteome</keyword>
<dbReference type="GO" id="GO:0007010">
    <property type="term" value="P:cytoskeleton organization"/>
    <property type="evidence" value="ECO:0007669"/>
    <property type="project" value="TreeGrafter"/>
</dbReference>
<feature type="compositionally biased region" description="Low complexity" evidence="14">
    <location>
        <begin position="798"/>
        <end position="807"/>
    </location>
</feature>
<dbReference type="SMART" id="SM00320">
    <property type="entry name" value="WD40"/>
    <property type="match status" value="8"/>
</dbReference>
<feature type="compositionally biased region" description="Basic and acidic residues" evidence="14">
    <location>
        <begin position="1364"/>
        <end position="1380"/>
    </location>
</feature>
<feature type="compositionally biased region" description="Basic residues" evidence="14">
    <location>
        <begin position="858"/>
        <end position="869"/>
    </location>
</feature>
<evidence type="ECO:0000256" key="4">
    <source>
        <dbReference type="ARBA" id="ARBA00022737"/>
    </source>
</evidence>
<proteinExistence type="predicted"/>
<dbReference type="PROSITE" id="PS00678">
    <property type="entry name" value="WD_REPEATS_1"/>
    <property type="match status" value="1"/>
</dbReference>
<dbReference type="CDD" id="cd05529">
    <property type="entry name" value="Bromo_WDR9_I_like"/>
    <property type="match status" value="1"/>
</dbReference>
<evidence type="ECO:0000256" key="3">
    <source>
        <dbReference type="ARBA" id="ARBA00022574"/>
    </source>
</evidence>
<feature type="repeat" description="WD" evidence="13">
    <location>
        <begin position="189"/>
        <end position="220"/>
    </location>
</feature>
<dbReference type="FunFam" id="2.130.10.10:FF:000328">
    <property type="entry name" value="Bromodomain and WD repeat domain containing 3"/>
    <property type="match status" value="1"/>
</dbReference>
<dbReference type="GO" id="GO:0008360">
    <property type="term" value="P:regulation of cell shape"/>
    <property type="evidence" value="ECO:0007669"/>
    <property type="project" value="TreeGrafter"/>
</dbReference>
<reference evidence="17" key="3">
    <citation type="submission" date="2025-09" db="UniProtKB">
        <authorList>
            <consortium name="Ensembl"/>
        </authorList>
    </citation>
    <scope>IDENTIFICATION</scope>
</reference>
<evidence type="ECO:0000256" key="5">
    <source>
        <dbReference type="ARBA" id="ARBA00022843"/>
    </source>
</evidence>
<dbReference type="InterPro" id="IPR001680">
    <property type="entry name" value="WD40_rpt"/>
</dbReference>
<feature type="compositionally biased region" description="Basic and acidic residues" evidence="14">
    <location>
        <begin position="1615"/>
        <end position="1624"/>
    </location>
</feature>
<feature type="compositionally biased region" description="Polar residues" evidence="14">
    <location>
        <begin position="1540"/>
        <end position="1559"/>
    </location>
</feature>
<feature type="compositionally biased region" description="Polar residues" evidence="14">
    <location>
        <begin position="1480"/>
        <end position="1498"/>
    </location>
</feature>
<accession>A0A7N6B8F0</accession>
<sequence length="1687" mass="190249">ICVCVHPGSACSFELFLLVSLFYCTAPSPRVVTLYRHISPDHLLQVCSRVCPLLEREVPASVPGLTSLLGAGRQNLLRTSKSCKHVVWKGSALAALHCGRPPEPPIIYGSPPNIVETSNGRRLNGSYRLRQLVPTAVYQHMKMHKRILGHLSSVYCVTFDRTGRRIFTGSDDCLVKIWGTDDGRLLATLRGHAAEISDMAVSYENTMIAAGSCDKTIRVWCLQTCAPLAVLEGHAASITSLQFSPLCSGSKRYLSSTGADGTICFWQWDARTLKFGQRPSKFTERSRPGVQMICSSFSAGGMFLSTGSTDHIIRVYYFGSGQPEKISELESHTDKVDSIQFSHCSDRFVSGSRDGTARIWQLQPQGWRSILLDMQTKLPGKYNPPPLEDKVTKMKVTMVAWDRHDSTVITAANNLTLKVWNSTTGNLVHVLMGHEDEVFVLEPHPFDPRILFSAGHDGNCIVWDLARGVKIRSYFNMIEGQGHGALFDCKCSPDGQHFAATDSHGHLLIFGFGSSSKYDKIADQMFFHTDYRPLIRDANNFVLDEQTQQAPHLMPPPFLVDVDGNPHPPRYQRLVPGREGCRDEQLIPQMGVTSSGLNQVVSEQAVDGPSPLDTMIQRLQQEQDQRLGTNDAASAAANTRASSVGSPNEVHSPPNVGLRRSGQIEGVRQMHSNAPRSQMATEGDLVAWSRRVLVPELEEATVRQVNWREAKGEEEINIYQSERRRRTIHSLPKEKCVVDEGRRSQGNHGYQTRAAMEETSRQSAEAGEVEVRQINGHSSEEEKDEEEKEPWPDDHSSSSDYSSDYSDWTADAGINLEPPKKSVKVKKKSSGSEEDVEKKRDGKKERKKDKPDKDGALPKKKKPKEKRKRTEFQEQGLTLEEWLPSAWITDTVPRRCPYIPQMGDEVYYFRQGHEAYVEMAKQKKIYSINPKKQPWHKMELREQELMKIVGIKYEVGLPTLSCLKLSFLDPDTGKLTGGSFSMKYHDMPDVIDFLVLRQQFDNARKRQWSIGDRFRSVIDDAWWFGTIESQEPYQLQYPDSLFQCYNVCWDNGDTEKMSPWDMEPIPDDATFPEELGMSVPLTEDEQKELLYVPLDGEWGCRTRAEECERIIKAIDQLCTLDVAAPFAFPVDLQAYPTYCTVVAYITDLSTIRQRLVNRFYRRLSSLMWEVRYIEHNAQTFNEPGSFIVTTAKFVSDLMLQFIKDQSLTDLMPLYKTMKKATFSDSEDEGRRPMQRQLRTRPPSYDPHAWRGRCKELLDLIFQCEDSEPFREPVDLQEYPDYLQIVESPMDFGTVLNTLTEGKYQSPIQLCKDVRLIFSNSKAYTPSKKSRIYSMSLRLSALFEEHISSILADYKAIHGLTDKLTRQGTDRQTRHTTDRQTRHAMKRRRRRSESPTSSTASSPERKRRVSSRVTGKREPSPAPTRPSSLRQSAPLKQAPQLVNGKVDTPTAGRTRSAARHSVHSPPSSSSSHNAISNTPSTSGKSVNTYKVTLRVTTPASPSRPRGRPPGKKRGRKSKQEMEEITRSGNRRSSTPDDELDQSTGDEGGTSSAQETSVLSDSGTTSAPRRRGRPRVVRTDESTPPAESPEPSPLRRSSRRANEEVMTPAQTAPLRSNRKESPREEAGEGSGGSMRTRNQGRRSAWYMEEDSEEEQRQLLFEDSSITFGTSSKGRVRKLTEKAKANLIGW</sequence>
<dbReference type="PROSITE" id="PS00633">
    <property type="entry name" value="BROMODOMAIN_1"/>
    <property type="match status" value="1"/>
</dbReference>
<feature type="region of interest" description="Disordered" evidence="14">
    <location>
        <begin position="1222"/>
        <end position="1244"/>
    </location>
</feature>
<feature type="repeat" description="WD" evidence="13">
    <location>
        <begin position="431"/>
        <end position="473"/>
    </location>
</feature>
<dbReference type="FunFam" id="1.20.920.10:FF:000008">
    <property type="entry name" value="Bromodomain and WD repeat domain containing 3"/>
    <property type="match status" value="1"/>
</dbReference>
<feature type="domain" description="Bromo" evidence="16">
    <location>
        <begin position="1261"/>
        <end position="1331"/>
    </location>
</feature>
<dbReference type="PRINTS" id="PR00503">
    <property type="entry name" value="BROMODOMAIN"/>
</dbReference>
<name>A0A7N6B8F0_ANATE</name>
<evidence type="ECO:0000313" key="18">
    <source>
        <dbReference type="Proteomes" id="UP000265040"/>
    </source>
</evidence>
<dbReference type="Pfam" id="PF00439">
    <property type="entry name" value="Bromodomain"/>
    <property type="match status" value="2"/>
</dbReference>
<keyword evidence="5" id="KW-0832">Ubl conjugation</keyword>
<dbReference type="InterPro" id="IPR057451">
    <property type="entry name" value="BRWD/PHIP_AD"/>
</dbReference>
<dbReference type="Gene3D" id="2.130.10.10">
    <property type="entry name" value="YVTN repeat-like/Quinoprotein amine dehydrogenase"/>
    <property type="match status" value="3"/>
</dbReference>
<feature type="signal peptide" evidence="15">
    <location>
        <begin position="1"/>
        <end position="26"/>
    </location>
</feature>
<dbReference type="GO" id="GO:0006357">
    <property type="term" value="P:regulation of transcription by RNA polymerase II"/>
    <property type="evidence" value="ECO:0007669"/>
    <property type="project" value="TreeGrafter"/>
</dbReference>
<evidence type="ECO:0000256" key="14">
    <source>
        <dbReference type="SAM" id="MobiDB-lite"/>
    </source>
</evidence>
<feature type="compositionally biased region" description="Low complexity" evidence="14">
    <location>
        <begin position="1462"/>
        <end position="1479"/>
    </location>
</feature>
<dbReference type="PROSITE" id="PS50082">
    <property type="entry name" value="WD_REPEATS_2"/>
    <property type="match status" value="6"/>
</dbReference>
<evidence type="ECO:0000256" key="2">
    <source>
        <dbReference type="ARBA" id="ARBA00022553"/>
    </source>
</evidence>
<keyword evidence="1" id="KW-1017">Isopeptide bond</keyword>
<dbReference type="InterPro" id="IPR018359">
    <property type="entry name" value="Bromodomain_CS"/>
</dbReference>
<evidence type="ECO:0000256" key="8">
    <source>
        <dbReference type="ARBA" id="ARBA00058276"/>
    </source>
</evidence>
<feature type="region of interest" description="Disordered" evidence="14">
    <location>
        <begin position="1364"/>
        <end position="1672"/>
    </location>
</feature>
<feature type="repeat" description="WD" evidence="13">
    <location>
        <begin position="329"/>
        <end position="363"/>
    </location>
</feature>
<dbReference type="SUPFAM" id="SSF50978">
    <property type="entry name" value="WD40 repeat-like"/>
    <property type="match status" value="1"/>
</dbReference>
<gene>
    <name evidence="17" type="primary">PHIP</name>
</gene>
<dbReference type="InterPro" id="IPR019775">
    <property type="entry name" value="WD40_repeat_CS"/>
</dbReference>
<dbReference type="PROSITE" id="PS50294">
    <property type="entry name" value="WD_REPEATS_REGION"/>
    <property type="match status" value="4"/>
</dbReference>
<dbReference type="InterPro" id="IPR001487">
    <property type="entry name" value="Bromodomain"/>
</dbReference>
<keyword evidence="6" id="KW-0007">Acetylation</keyword>
<feature type="compositionally biased region" description="Basic residues" evidence="14">
    <location>
        <begin position="1503"/>
        <end position="1515"/>
    </location>
</feature>
<keyword evidence="4" id="KW-0677">Repeat</keyword>
<feature type="domain" description="Bromo" evidence="16">
    <location>
        <begin position="1118"/>
        <end position="1188"/>
    </location>
</feature>
<dbReference type="InterPro" id="IPR015943">
    <property type="entry name" value="WD40/YVTN_repeat-like_dom_sf"/>
</dbReference>
<dbReference type="GeneTree" id="ENSGT00950000183107"/>
<feature type="region of interest" description="Disordered" evidence="14">
    <location>
        <begin position="735"/>
        <end position="872"/>
    </location>
</feature>
<evidence type="ECO:0000256" key="6">
    <source>
        <dbReference type="ARBA" id="ARBA00022990"/>
    </source>
</evidence>
<feature type="repeat" description="WD" evidence="13">
    <location>
        <begin position="231"/>
        <end position="267"/>
    </location>
</feature>
<dbReference type="GO" id="GO:0043066">
    <property type="term" value="P:negative regulation of apoptotic process"/>
    <property type="evidence" value="ECO:0007669"/>
    <property type="project" value="UniProtKB-ARBA"/>
</dbReference>
<evidence type="ECO:0000313" key="17">
    <source>
        <dbReference type="Ensembl" id="ENSATEP00000060026.1"/>
    </source>
</evidence>
<feature type="region of interest" description="Disordered" evidence="14">
    <location>
        <begin position="623"/>
        <end position="661"/>
    </location>
</feature>
<keyword evidence="15" id="KW-0732">Signal</keyword>
<dbReference type="GO" id="GO:0009966">
    <property type="term" value="P:regulation of signal transduction"/>
    <property type="evidence" value="ECO:0007669"/>
    <property type="project" value="UniProtKB-ARBA"/>
</dbReference>